<organism evidence="2 3">
    <name type="scientific">Pyronema omphalodes (strain CBS 100304)</name>
    <name type="common">Pyronema confluens</name>
    <dbReference type="NCBI Taxonomy" id="1076935"/>
    <lineage>
        <taxon>Eukaryota</taxon>
        <taxon>Fungi</taxon>
        <taxon>Dikarya</taxon>
        <taxon>Ascomycota</taxon>
        <taxon>Pezizomycotina</taxon>
        <taxon>Pezizomycetes</taxon>
        <taxon>Pezizales</taxon>
        <taxon>Pyronemataceae</taxon>
        <taxon>Pyronema</taxon>
    </lineage>
</organism>
<reference evidence="2 3" key="1">
    <citation type="journal article" date="2013" name="PLoS Genet.">
        <title>The genome and development-dependent transcriptomes of Pyronema confluens: a window into fungal evolution.</title>
        <authorList>
            <person name="Traeger S."/>
            <person name="Altegoer F."/>
            <person name="Freitag M."/>
            <person name="Gabaldon T."/>
            <person name="Kempken F."/>
            <person name="Kumar A."/>
            <person name="Marcet-Houben M."/>
            <person name="Poggeler S."/>
            <person name="Stajich J.E."/>
            <person name="Nowrousian M."/>
        </authorList>
    </citation>
    <scope>NUCLEOTIDE SEQUENCE [LARGE SCALE GENOMIC DNA]</scope>
    <source>
        <strain evidence="3">CBS 100304</strain>
        <tissue evidence="2">Vegetative mycelium</tissue>
    </source>
</reference>
<dbReference type="Proteomes" id="UP000018144">
    <property type="component" value="Unassembled WGS sequence"/>
</dbReference>
<keyword evidence="3" id="KW-1185">Reference proteome</keyword>
<keyword evidence="1" id="KW-0732">Signal</keyword>
<dbReference type="OMA" id="NPTCRVQ"/>
<evidence type="ECO:0000313" key="3">
    <source>
        <dbReference type="Proteomes" id="UP000018144"/>
    </source>
</evidence>
<gene>
    <name evidence="2" type="ORF">PCON_09487</name>
</gene>
<sequence length="363" mass="39728">MPSHNKAAVTSTITTILLLLPYLTKAATTISLNTTGQSGNTLILGPEGTNHCNPPGNLWPDHPFLHGWIGSYYNGTLDITLNLTTANCSSQAPFTTTLTSVLSIIDPKYEPHNPPENPFIFQLNAWPSGSSLMEADYDLLMLPYNVTADISNLPNLRGFTTRVGAPPPPKPQGPVCKIDTNKTSTGWDWGCDYNNGPQKSPDCRDTSAVVVSLPDCSEGVKDFLIHPLEKQKNQTASGSFGEKEASMSWEGRFAGVYRDRQDLRGGPIEKEKSAVEGVYKIVFRGERDTEHSYGMDWKGDIPSWTSDEAKMLQYRLRNAGPCEGVERAVMTAEVKSEAKNGRAWGGGIWGWMVIAAAGWGMVW</sequence>
<evidence type="ECO:0000256" key="1">
    <source>
        <dbReference type="SAM" id="SignalP"/>
    </source>
</evidence>
<proteinExistence type="predicted"/>
<name>U4LTL4_PYROM</name>
<dbReference type="AlphaFoldDB" id="U4LTL4"/>
<feature type="chain" id="PRO_5004652370" evidence="1">
    <location>
        <begin position="27"/>
        <end position="363"/>
    </location>
</feature>
<evidence type="ECO:0000313" key="2">
    <source>
        <dbReference type="EMBL" id="CCX30886.1"/>
    </source>
</evidence>
<protein>
    <submittedName>
        <fullName evidence="2">Uncharacterized protein</fullName>
    </submittedName>
</protein>
<dbReference type="eggNOG" id="ENOG502SY3S">
    <property type="taxonomic scope" value="Eukaryota"/>
</dbReference>
<feature type="signal peptide" evidence="1">
    <location>
        <begin position="1"/>
        <end position="26"/>
    </location>
</feature>
<dbReference type="STRING" id="1076935.U4LTL4"/>
<dbReference type="EMBL" id="HF935497">
    <property type="protein sequence ID" value="CCX30886.1"/>
    <property type="molecule type" value="Genomic_DNA"/>
</dbReference>
<dbReference type="OrthoDB" id="5054768at2759"/>
<accession>U4LTL4</accession>